<proteinExistence type="predicted"/>
<evidence type="ECO:0000313" key="8">
    <source>
        <dbReference type="Proteomes" id="UP001201449"/>
    </source>
</evidence>
<feature type="transmembrane region" description="Helical" evidence="6">
    <location>
        <begin position="192"/>
        <end position="214"/>
    </location>
</feature>
<organism evidence="7 8">
    <name type="scientific">Mariniradius sediminis</name>
    <dbReference type="NCBI Taxonomy" id="2909237"/>
    <lineage>
        <taxon>Bacteria</taxon>
        <taxon>Pseudomonadati</taxon>
        <taxon>Bacteroidota</taxon>
        <taxon>Cytophagia</taxon>
        <taxon>Cytophagales</taxon>
        <taxon>Cyclobacteriaceae</taxon>
        <taxon>Mariniradius</taxon>
    </lineage>
</organism>
<feature type="transmembrane region" description="Helical" evidence="6">
    <location>
        <begin position="72"/>
        <end position="92"/>
    </location>
</feature>
<evidence type="ECO:0000256" key="5">
    <source>
        <dbReference type="ARBA" id="ARBA00023136"/>
    </source>
</evidence>
<evidence type="ECO:0000256" key="1">
    <source>
        <dbReference type="ARBA" id="ARBA00004651"/>
    </source>
</evidence>
<feature type="transmembrane region" description="Helical" evidence="6">
    <location>
        <begin position="397"/>
        <end position="415"/>
    </location>
</feature>
<feature type="transmembrane region" description="Helical" evidence="6">
    <location>
        <begin position="151"/>
        <end position="172"/>
    </location>
</feature>
<evidence type="ECO:0000256" key="6">
    <source>
        <dbReference type="SAM" id="Phobius"/>
    </source>
</evidence>
<evidence type="ECO:0000256" key="3">
    <source>
        <dbReference type="ARBA" id="ARBA00022692"/>
    </source>
</evidence>
<evidence type="ECO:0000256" key="2">
    <source>
        <dbReference type="ARBA" id="ARBA00022475"/>
    </source>
</evidence>
<keyword evidence="4 6" id="KW-1133">Transmembrane helix</keyword>
<accession>A0ABS9BSC4</accession>
<feature type="transmembrane region" description="Helical" evidence="6">
    <location>
        <begin position="235"/>
        <end position="256"/>
    </location>
</feature>
<sequence>MIKKATFPHPMVIMLAFVVLATILTYVIPAGKFERRLDPTTEREIVIPGSYREAESRPVGFWSMLVKVPEGIIAGADVVVLILILGGAFYIVDKTGAFQAGLEFLVTRFESATSLLLSMLGIVFAAAGALNGLQEEIIAMVPVLMILARNIGYSSISVIAISLGSAVIGGSFGPSNPFSVLIAQKVAGVEVFSGGVFRMVFLVLALGFWIVYFLRTGKDSVNPISGNQLKSTKLAPFHQLILLLVAATFAIMIVGLSNWNWGYNEMSAIFFAMGLLVGWIGKLGVNGTAKAYSEGFSEMIFAGIIVGLARSIYLVLNEGQVIDTIIYGLFTPVQNLPASAAGLGMMASQALLHIPVPSTSGQAVLTMPLLAPVADLTGMSRQVVVLAYQYGAGLMDLVTPSNGAIMAILAAAKISYNDWIKQAWKPILVLFGFGALSIVCAVWYFQ</sequence>
<dbReference type="RefSeq" id="WP_234861025.1">
    <property type="nucleotide sequence ID" value="NZ_JAKEVZ010000005.1"/>
</dbReference>
<evidence type="ECO:0000313" key="7">
    <source>
        <dbReference type="EMBL" id="MCF1750973.1"/>
    </source>
</evidence>
<keyword evidence="8" id="KW-1185">Reference proteome</keyword>
<comment type="caution">
    <text evidence="7">The sequence shown here is derived from an EMBL/GenBank/DDBJ whole genome shotgun (WGS) entry which is preliminary data.</text>
</comment>
<dbReference type="InterPro" id="IPR051679">
    <property type="entry name" value="DASS-Related_Transporters"/>
</dbReference>
<comment type="subcellular location">
    <subcellularLocation>
        <location evidence="1">Cell membrane</location>
        <topology evidence="1">Multi-pass membrane protein</topology>
    </subcellularLocation>
</comment>
<keyword evidence="3 6" id="KW-0812">Transmembrane</keyword>
<evidence type="ECO:0000256" key="4">
    <source>
        <dbReference type="ARBA" id="ARBA00022989"/>
    </source>
</evidence>
<name>A0ABS9BSC4_9BACT</name>
<gene>
    <name evidence="7" type="ORF">L0U89_07805</name>
</gene>
<dbReference type="Proteomes" id="UP001201449">
    <property type="component" value="Unassembled WGS sequence"/>
</dbReference>
<dbReference type="InterPro" id="IPR018385">
    <property type="entry name" value="C4_dicarb_anaerob_car-like"/>
</dbReference>
<protein>
    <submittedName>
        <fullName evidence="7">YfcC family protein</fullName>
    </submittedName>
</protein>
<dbReference type="PANTHER" id="PTHR43652:SF6">
    <property type="entry name" value="ARGININE REPRESSOR"/>
    <property type="match status" value="1"/>
</dbReference>
<keyword evidence="2" id="KW-1003">Cell membrane</keyword>
<reference evidence="7 8" key="1">
    <citation type="submission" date="2022-01" db="EMBL/GenBank/DDBJ databases">
        <title>Mariniradius saccharolyticus sp. nov., isolated from sediment of a river.</title>
        <authorList>
            <person name="Liu H."/>
        </authorList>
    </citation>
    <scope>NUCLEOTIDE SEQUENCE [LARGE SCALE GENOMIC DNA]</scope>
    <source>
        <strain evidence="7 8">RY-2</strain>
    </source>
</reference>
<dbReference type="PANTHER" id="PTHR43652">
    <property type="entry name" value="BASIC AMINO ACID ANTIPORTER YFCC-RELATED"/>
    <property type="match status" value="1"/>
</dbReference>
<dbReference type="EMBL" id="JAKEVZ010000005">
    <property type="protein sequence ID" value="MCF1750973.1"/>
    <property type="molecule type" value="Genomic_DNA"/>
</dbReference>
<feature type="transmembrane region" description="Helical" evidence="6">
    <location>
        <begin position="112"/>
        <end position="130"/>
    </location>
</feature>
<feature type="transmembrane region" description="Helical" evidence="6">
    <location>
        <begin position="268"/>
        <end position="285"/>
    </location>
</feature>
<feature type="transmembrane region" description="Helical" evidence="6">
    <location>
        <begin position="427"/>
        <end position="445"/>
    </location>
</feature>
<dbReference type="Pfam" id="PF03606">
    <property type="entry name" value="DcuC"/>
    <property type="match status" value="1"/>
</dbReference>
<keyword evidence="5 6" id="KW-0472">Membrane</keyword>
<feature type="transmembrane region" description="Helical" evidence="6">
    <location>
        <begin position="6"/>
        <end position="28"/>
    </location>
</feature>